<evidence type="ECO:0000256" key="1">
    <source>
        <dbReference type="SAM" id="SignalP"/>
    </source>
</evidence>
<gene>
    <name evidence="3" type="ORF">D0962_17525</name>
</gene>
<comment type="caution">
    <text evidence="3">The sequence shown here is derived from an EMBL/GenBank/DDBJ whole genome shotgun (WGS) entry which is preliminary data.</text>
</comment>
<dbReference type="InterPro" id="IPR007029">
    <property type="entry name" value="YHS_dom"/>
</dbReference>
<dbReference type="Proteomes" id="UP000473574">
    <property type="component" value="Unassembled WGS sequence"/>
</dbReference>
<dbReference type="EMBL" id="QZCE01000002">
    <property type="protein sequence ID" value="NEZ64566.1"/>
    <property type="molecule type" value="Genomic_DNA"/>
</dbReference>
<protein>
    <recommendedName>
        <fullName evidence="2">YHS domain-containing protein</fullName>
    </recommendedName>
</protein>
<name>A0A6M0S891_9CYAN</name>
<dbReference type="Pfam" id="PF04945">
    <property type="entry name" value="YHS"/>
    <property type="match status" value="1"/>
</dbReference>
<keyword evidence="1" id="KW-0732">Signal</keyword>
<reference evidence="3 4" key="1">
    <citation type="journal article" date="2020" name="Microb. Ecol.">
        <title>Ecogenomics of the Marine Benthic Filamentous Cyanobacterium Adonisia.</title>
        <authorList>
            <person name="Walter J.M."/>
            <person name="Coutinho F.H."/>
            <person name="Leomil L."/>
            <person name="Hargreaves P.I."/>
            <person name="Campeao M.E."/>
            <person name="Vieira V.V."/>
            <person name="Silva B.S."/>
            <person name="Fistarol G.O."/>
            <person name="Salomon P.S."/>
            <person name="Sawabe T."/>
            <person name="Mino S."/>
            <person name="Hosokawa M."/>
            <person name="Miyashita H."/>
            <person name="Maruyama F."/>
            <person name="van Verk M.C."/>
            <person name="Dutilh B.E."/>
            <person name="Thompson C.C."/>
            <person name="Thompson F.L."/>
        </authorList>
    </citation>
    <scope>NUCLEOTIDE SEQUENCE [LARGE SCALE GENOMIC DNA]</scope>
    <source>
        <strain evidence="3 4">CCMR0082</strain>
    </source>
</reference>
<dbReference type="RefSeq" id="WP_163664935.1">
    <property type="nucleotide sequence ID" value="NZ_QZCE01000002.1"/>
</dbReference>
<evidence type="ECO:0000313" key="3">
    <source>
        <dbReference type="EMBL" id="NEZ64566.1"/>
    </source>
</evidence>
<evidence type="ECO:0000259" key="2">
    <source>
        <dbReference type="Pfam" id="PF04945"/>
    </source>
</evidence>
<dbReference type="AlphaFoldDB" id="A0A6M0S891"/>
<feature type="signal peptide" evidence="1">
    <location>
        <begin position="1"/>
        <end position="21"/>
    </location>
</feature>
<organism evidence="3 4">
    <name type="scientific">Adonisia turfae CCMR0082</name>
    <dbReference type="NCBI Taxonomy" id="2304604"/>
    <lineage>
        <taxon>Bacteria</taxon>
        <taxon>Bacillati</taxon>
        <taxon>Cyanobacteriota</taxon>
        <taxon>Adonisia</taxon>
        <taxon>Adonisia turfae</taxon>
    </lineage>
</organism>
<dbReference type="NCBIfam" id="NF041384">
    <property type="entry name" value="YHS_seleno_dom"/>
    <property type="match status" value="1"/>
</dbReference>
<feature type="chain" id="PRO_5026659478" description="YHS domain-containing protein" evidence="1">
    <location>
        <begin position="22"/>
        <end position="231"/>
    </location>
</feature>
<accession>A0A6M0S891</accession>
<sequence length="231" mass="23835">MKIKYFSTLIAASIVSFTAVVAPTQFIPAQANPCAAGVVNPCAATPCAAAPCAGAANPCAATPCAAAPCAGAANPCAADPCAAAVAAAIPTVFSDPQAEDNLAIRGYDPVAYFTVGAPVEGSGDYAYEWNGATWRFSSAANKELFASNPEAYAPQYGGYCAKALSEGNLASTVPEAWDIVEGKLYLNYSLDVQTQWKGDIPGNISKADSKWPSILETSNVVYYDTVGAVYF</sequence>
<evidence type="ECO:0000313" key="4">
    <source>
        <dbReference type="Proteomes" id="UP000473574"/>
    </source>
</evidence>
<proteinExistence type="predicted"/>
<feature type="domain" description="YHS" evidence="2">
    <location>
        <begin position="111"/>
        <end position="156"/>
    </location>
</feature>